<evidence type="ECO:0000313" key="4">
    <source>
        <dbReference type="EMBL" id="MBM6924045.1"/>
    </source>
</evidence>
<comment type="subunit">
    <text evidence="2">Homodimer.</text>
</comment>
<feature type="domain" description="HTH dtxR-type" evidence="3">
    <location>
        <begin position="9"/>
        <end position="60"/>
    </location>
</feature>
<dbReference type="Pfam" id="PF01325">
    <property type="entry name" value="Fe_dep_repress"/>
    <property type="match status" value="1"/>
</dbReference>
<comment type="subcellular location">
    <subcellularLocation>
        <location evidence="1">Cytoplasm</location>
    </subcellularLocation>
</comment>
<dbReference type="PANTHER" id="PTHR33238">
    <property type="entry name" value="IRON (METAL) DEPENDENT REPRESSOR, DTXR FAMILY"/>
    <property type="match status" value="1"/>
</dbReference>
<sequence length="122" mass="14025">MTPQLSATQIRYLFAIRELEKQGVVRQGHIAQKLGVSDPSAHKMLLQLERLELIAKKRYSSVFVTEKGREAMERYYSSYTRIRKFFADDLRLSDCNCDKVTFAILGGLDEQGADEFCERIVS</sequence>
<gene>
    <name evidence="4" type="ORF">H9X81_10160</name>
</gene>
<dbReference type="Gene3D" id="1.10.10.10">
    <property type="entry name" value="Winged helix-like DNA-binding domain superfamily/Winged helix DNA-binding domain"/>
    <property type="match status" value="1"/>
</dbReference>
<organism evidence="4 5">
    <name type="scientific">Hydrogenoanaerobacterium saccharovorans</name>
    <dbReference type="NCBI Taxonomy" id="474960"/>
    <lineage>
        <taxon>Bacteria</taxon>
        <taxon>Bacillati</taxon>
        <taxon>Bacillota</taxon>
        <taxon>Clostridia</taxon>
        <taxon>Eubacteriales</taxon>
        <taxon>Oscillospiraceae</taxon>
        <taxon>Hydrogenoanaerobacterium</taxon>
    </lineage>
</organism>
<keyword evidence="5" id="KW-1185">Reference proteome</keyword>
<evidence type="ECO:0000256" key="1">
    <source>
        <dbReference type="ARBA" id="ARBA00004496"/>
    </source>
</evidence>
<dbReference type="SUPFAM" id="SSF46785">
    <property type="entry name" value="Winged helix' DNA-binding domain"/>
    <property type="match status" value="1"/>
</dbReference>
<proteinExistence type="predicted"/>
<comment type="caution">
    <text evidence="4">The sequence shown here is derived from an EMBL/GenBank/DDBJ whole genome shotgun (WGS) entry which is preliminary data.</text>
</comment>
<dbReference type="PANTHER" id="PTHR33238:SF11">
    <property type="entry name" value="TRANSCRIPTIONAL REGULATOR MNTR"/>
    <property type="match status" value="1"/>
</dbReference>
<dbReference type="EMBL" id="JACSNR010000010">
    <property type="protein sequence ID" value="MBM6924045.1"/>
    <property type="molecule type" value="Genomic_DNA"/>
</dbReference>
<evidence type="ECO:0000259" key="3">
    <source>
        <dbReference type="Pfam" id="PF01325"/>
    </source>
</evidence>
<reference evidence="4 5" key="1">
    <citation type="journal article" date="2021" name="Sci. Rep.">
        <title>The distribution of antibiotic resistance genes in chicken gut microbiota commensals.</title>
        <authorList>
            <person name="Juricova H."/>
            <person name="Matiasovicova J."/>
            <person name="Kubasova T."/>
            <person name="Cejkova D."/>
            <person name="Rychlik I."/>
        </authorList>
    </citation>
    <scope>NUCLEOTIDE SEQUENCE [LARGE SCALE GENOMIC DNA]</scope>
    <source>
        <strain evidence="4 5">An564</strain>
    </source>
</reference>
<dbReference type="Proteomes" id="UP000724149">
    <property type="component" value="Unassembled WGS sequence"/>
</dbReference>
<evidence type="ECO:0000313" key="5">
    <source>
        <dbReference type="Proteomes" id="UP000724149"/>
    </source>
</evidence>
<accession>A0ABS2GNH8</accession>
<evidence type="ECO:0000256" key="2">
    <source>
        <dbReference type="ARBA" id="ARBA00011738"/>
    </source>
</evidence>
<dbReference type="RefSeq" id="WP_177502287.1">
    <property type="nucleotide sequence ID" value="NZ_JACSNR010000010.1"/>
</dbReference>
<dbReference type="InterPro" id="IPR036388">
    <property type="entry name" value="WH-like_DNA-bd_sf"/>
</dbReference>
<dbReference type="InterPro" id="IPR036390">
    <property type="entry name" value="WH_DNA-bd_sf"/>
</dbReference>
<dbReference type="SMART" id="SM00529">
    <property type="entry name" value="HTH_DTXR"/>
    <property type="match status" value="1"/>
</dbReference>
<dbReference type="InterPro" id="IPR022689">
    <property type="entry name" value="Iron_dep_repressor"/>
</dbReference>
<dbReference type="InterPro" id="IPR050536">
    <property type="entry name" value="DtxR_MntR_Metal-Reg"/>
</dbReference>
<name>A0ABS2GNH8_9FIRM</name>
<protein>
    <recommendedName>
        <fullName evidence="3">HTH dtxR-type domain-containing protein</fullName>
    </recommendedName>
</protein>
<dbReference type="InterPro" id="IPR022687">
    <property type="entry name" value="HTH_DTXR"/>
</dbReference>